<dbReference type="KEGG" id="tne:Tneu_1065"/>
<dbReference type="eggNOG" id="arCOG09851">
    <property type="taxonomic scope" value="Archaea"/>
</dbReference>
<reference evidence="1" key="1">
    <citation type="submission" date="2008-03" db="EMBL/GenBank/DDBJ databases">
        <title>Complete sequence of Thermoproteus neutrophilus V24Sta.</title>
        <authorList>
            <consortium name="US DOE Joint Genome Institute"/>
            <person name="Copeland A."/>
            <person name="Lucas S."/>
            <person name="Lapidus A."/>
            <person name="Glavina del Rio T."/>
            <person name="Dalin E."/>
            <person name="Tice H."/>
            <person name="Bruce D."/>
            <person name="Goodwin L."/>
            <person name="Pitluck S."/>
            <person name="Sims D."/>
            <person name="Brettin T."/>
            <person name="Detter J.C."/>
            <person name="Han C."/>
            <person name="Kuske C.R."/>
            <person name="Schmutz J."/>
            <person name="Larimer F."/>
            <person name="Land M."/>
            <person name="Hauser L."/>
            <person name="Kyrpides N."/>
            <person name="Mikhailova N."/>
            <person name="Biddle J.F."/>
            <person name="Zhang Z."/>
            <person name="Fitz-Gibbon S.T."/>
            <person name="Lowe T.M."/>
            <person name="Saltikov C."/>
            <person name="House C.H."/>
            <person name="Richardson P."/>
        </authorList>
    </citation>
    <scope>NUCLEOTIDE SEQUENCE [LARGE SCALE GENOMIC DNA]</scope>
    <source>
        <strain evidence="1">V24Sta</strain>
    </source>
</reference>
<dbReference type="GeneID" id="6164302"/>
<name>B1YDY3_PYRNV</name>
<keyword evidence="2" id="KW-1185">Reference proteome</keyword>
<dbReference type="EMBL" id="CP001014">
    <property type="protein sequence ID" value="ACB39996.1"/>
    <property type="molecule type" value="Genomic_DNA"/>
</dbReference>
<evidence type="ECO:0000313" key="1">
    <source>
        <dbReference type="EMBL" id="ACB39996.1"/>
    </source>
</evidence>
<gene>
    <name evidence="1" type="ordered locus">Tneu_1065</name>
</gene>
<dbReference type="OrthoDB" id="26278at2157"/>
<evidence type="ECO:0000313" key="2">
    <source>
        <dbReference type="Proteomes" id="UP000001694"/>
    </source>
</evidence>
<dbReference type="STRING" id="444157.Tneu_1065"/>
<proteinExistence type="predicted"/>
<dbReference type="RefSeq" id="WP_012350415.1">
    <property type="nucleotide sequence ID" value="NC_010525.1"/>
</dbReference>
<sequence>MSLDEKMQYVQGYGVLVAVRQLARLLSAPAKAGFYISVPDVLEIAESLGVPAMPRNERQWFFEEVMKAALDMEKLDAFLNELSKLIDERAREVATYVNKYPRAGEYLRWSLERAEELKKRIRETARIYQGFLRLKKEYGEPG</sequence>
<protein>
    <submittedName>
        <fullName evidence="1">Uncharacterized protein</fullName>
    </submittedName>
</protein>
<dbReference type="HOGENOM" id="CLU_1811526_0_0_2"/>
<accession>B1YDY3</accession>
<dbReference type="Proteomes" id="UP000001694">
    <property type="component" value="Chromosome"/>
</dbReference>
<dbReference type="AlphaFoldDB" id="B1YDY3"/>
<organism evidence="1 2">
    <name type="scientific">Pyrobaculum neutrophilum (strain DSM 2338 / JCM 9278 / NBRC 100436 / V24Sta)</name>
    <name type="common">Thermoproteus neutrophilus</name>
    <dbReference type="NCBI Taxonomy" id="444157"/>
    <lineage>
        <taxon>Archaea</taxon>
        <taxon>Thermoproteota</taxon>
        <taxon>Thermoprotei</taxon>
        <taxon>Thermoproteales</taxon>
        <taxon>Thermoproteaceae</taxon>
        <taxon>Pyrobaculum</taxon>
    </lineage>
</organism>